<dbReference type="InterPro" id="IPR023210">
    <property type="entry name" value="NADP_OxRdtase_dom"/>
</dbReference>
<dbReference type="InterPro" id="IPR020471">
    <property type="entry name" value="AKR"/>
</dbReference>
<dbReference type="Gene3D" id="3.20.20.100">
    <property type="entry name" value="NADP-dependent oxidoreductase domain"/>
    <property type="match status" value="1"/>
</dbReference>
<dbReference type="EMBL" id="JBHTMK010000067">
    <property type="protein sequence ID" value="MFD1373413.1"/>
    <property type="molecule type" value="Genomic_DNA"/>
</dbReference>
<keyword evidence="4" id="KW-1185">Reference proteome</keyword>
<name>A0ABW4AT41_9ACTN</name>
<dbReference type="Pfam" id="PF00248">
    <property type="entry name" value="Aldo_ket_red"/>
    <property type="match status" value="1"/>
</dbReference>
<keyword evidence="1" id="KW-0560">Oxidoreductase</keyword>
<accession>A0ABW4AT41</accession>
<reference evidence="4" key="1">
    <citation type="journal article" date="2019" name="Int. J. Syst. Evol. Microbiol.">
        <title>The Global Catalogue of Microorganisms (GCM) 10K type strain sequencing project: providing services to taxonomists for standard genome sequencing and annotation.</title>
        <authorList>
            <consortium name="The Broad Institute Genomics Platform"/>
            <consortium name="The Broad Institute Genome Sequencing Center for Infectious Disease"/>
            <person name="Wu L."/>
            <person name="Ma J."/>
        </authorList>
    </citation>
    <scope>NUCLEOTIDE SEQUENCE [LARGE SCALE GENOMIC DNA]</scope>
    <source>
        <strain evidence="4">CCM 7526</strain>
    </source>
</reference>
<protein>
    <submittedName>
        <fullName evidence="3">Aldo/keto reductase</fullName>
    </submittedName>
</protein>
<dbReference type="InterPro" id="IPR050523">
    <property type="entry name" value="AKR_Detox_Biosynth"/>
</dbReference>
<evidence type="ECO:0000313" key="3">
    <source>
        <dbReference type="EMBL" id="MFD1373413.1"/>
    </source>
</evidence>
<organism evidence="3 4">
    <name type="scientific">Actinoplanes sichuanensis</name>
    <dbReference type="NCBI Taxonomy" id="512349"/>
    <lineage>
        <taxon>Bacteria</taxon>
        <taxon>Bacillati</taxon>
        <taxon>Actinomycetota</taxon>
        <taxon>Actinomycetes</taxon>
        <taxon>Micromonosporales</taxon>
        <taxon>Micromonosporaceae</taxon>
        <taxon>Actinoplanes</taxon>
    </lineage>
</organism>
<dbReference type="Proteomes" id="UP001597183">
    <property type="component" value="Unassembled WGS sequence"/>
</dbReference>
<dbReference type="PANTHER" id="PTHR43364:SF4">
    <property type="entry name" value="NAD(P)-LINKED OXIDOREDUCTASE SUPERFAMILY PROTEIN"/>
    <property type="match status" value="1"/>
</dbReference>
<dbReference type="SUPFAM" id="SSF51430">
    <property type="entry name" value="NAD(P)-linked oxidoreductase"/>
    <property type="match status" value="1"/>
</dbReference>
<evidence type="ECO:0000313" key="4">
    <source>
        <dbReference type="Proteomes" id="UP001597183"/>
    </source>
</evidence>
<gene>
    <name evidence="3" type="ORF">ACFQ5G_49480</name>
</gene>
<evidence type="ECO:0000256" key="1">
    <source>
        <dbReference type="ARBA" id="ARBA00023002"/>
    </source>
</evidence>
<dbReference type="InterPro" id="IPR036812">
    <property type="entry name" value="NAD(P)_OxRdtase_dom_sf"/>
</dbReference>
<proteinExistence type="predicted"/>
<dbReference type="RefSeq" id="WP_317796729.1">
    <property type="nucleotide sequence ID" value="NZ_AP028461.1"/>
</dbReference>
<feature type="domain" description="NADP-dependent oxidoreductase" evidence="2">
    <location>
        <begin position="17"/>
        <end position="323"/>
    </location>
</feature>
<dbReference type="PANTHER" id="PTHR43364">
    <property type="entry name" value="NADH-SPECIFIC METHYLGLYOXAL REDUCTASE-RELATED"/>
    <property type="match status" value="1"/>
</dbReference>
<comment type="caution">
    <text evidence="3">The sequence shown here is derived from an EMBL/GenBank/DDBJ whole genome shotgun (WGS) entry which is preliminary data.</text>
</comment>
<evidence type="ECO:0000259" key="2">
    <source>
        <dbReference type="Pfam" id="PF00248"/>
    </source>
</evidence>
<dbReference type="PRINTS" id="PR00069">
    <property type="entry name" value="ALDKETRDTASE"/>
</dbReference>
<sequence length="340" mass="37831">MIPRRRVGASGLQVSALTLGAMTFDRSGPFGAIGSDPSELSRIVSAAVEAGIDTFDTANVYGESEELLGRILGPFREDVVICTKVRFPFAVGKSESLPPSNTYGLSRRAVIRSVEESLRRLGTEYLDVLWLHMQDRSVPIEETLVTLDKIVQQGKIRYFGISNFMGYRLTEAVLRAQMRDLEGPVGVQLSWSLVERGAEQEVVPAARHLDLGIFAYSPLARGFLSGKYQRGAVPAHGSRLAEWRDEYERYDVDRNWAVLAELVQVASEHNVPVGAVAIAWLLAKNRVASVIVGARTEAQLRENIVAARLVLTRSEIDRLDKVSKPDWGYPCDFIQRFEPW</sequence>